<dbReference type="EMBL" id="JAKZEL010000016">
    <property type="protein sequence ID" value="KAI4536472.1"/>
    <property type="molecule type" value="Genomic_DNA"/>
</dbReference>
<dbReference type="Gene3D" id="2.60.40.10">
    <property type="entry name" value="Immunoglobulins"/>
    <property type="match status" value="2"/>
</dbReference>
<dbReference type="PROSITE" id="PS50835">
    <property type="entry name" value="IG_LIKE"/>
    <property type="match status" value="2"/>
</dbReference>
<dbReference type="Proteomes" id="UP001214576">
    <property type="component" value="Unassembled WGS sequence"/>
</dbReference>
<gene>
    <name evidence="3" type="ORF">MG293_013864</name>
</gene>
<dbReference type="AlphaFoldDB" id="A0AAD4Y6Q4"/>
<feature type="domain" description="Ig-like" evidence="2">
    <location>
        <begin position="385"/>
        <end position="471"/>
    </location>
</feature>
<dbReference type="InterPro" id="IPR013106">
    <property type="entry name" value="Ig_V-set"/>
</dbReference>
<feature type="region of interest" description="Disordered" evidence="1">
    <location>
        <begin position="300"/>
        <end position="332"/>
    </location>
</feature>
<feature type="domain" description="Ig-like" evidence="2">
    <location>
        <begin position="105"/>
        <end position="218"/>
    </location>
</feature>
<feature type="region of interest" description="Disordered" evidence="1">
    <location>
        <begin position="1"/>
        <end position="25"/>
    </location>
</feature>
<dbReference type="InterPro" id="IPR003599">
    <property type="entry name" value="Ig_sub"/>
</dbReference>
<dbReference type="SMART" id="SM00409">
    <property type="entry name" value="IG"/>
    <property type="match status" value="2"/>
</dbReference>
<evidence type="ECO:0000259" key="2">
    <source>
        <dbReference type="PROSITE" id="PS50835"/>
    </source>
</evidence>
<proteinExistence type="predicted"/>
<dbReference type="PANTHER" id="PTHR23267">
    <property type="entry name" value="IMMUNOGLOBULIN LIGHT CHAIN"/>
    <property type="match status" value="1"/>
</dbReference>
<evidence type="ECO:0000313" key="3">
    <source>
        <dbReference type="EMBL" id="KAI4536472.1"/>
    </source>
</evidence>
<dbReference type="Pfam" id="PF07686">
    <property type="entry name" value="V-set"/>
    <property type="match status" value="2"/>
</dbReference>
<sequence length="519" mass="54622">MKRGRSGVGTLCSAVGPQTAGRPDRVHHGLVPSAPHPGRSLHRILGPGCADSATLCVRVPGPEGHHHLLWKQQQHRMEGEDQESEYDMGTWSQAVPPRSPSPLCPRSRQRSWAQAVLTQPPSVSGYPGQTVTISCTASSSNMRLGDVGWYQQLPGSAPRTVIYDTNDRPSAIPDRFSGSRSDSTVTLTITSLQAEDEADYHCSAYDSSISAGTELQASGGSETKTCSSHSPGPLWTETSSAKWPWLMAVDSATFSDYVRGQKATLTWAGNIDHAVSQGTAWLQPHPCWVPKLLTLGSHNLPPESQRSFRAPGQSVGPGLQGPVHSSGADRSPGSGTLFPPHFHLLTGSRVQAVLTQPSSVSGSLGQRVTITCSGSSSNIGGSWAQAVLTQPSSVSGSLGQRVSITCSGSNIGSSGVGWFQQLPGSGLRTVIYYNSNRPSGVPDRFSGSKSGNTATLTISSLQAEDEADYFCGSYAGSSYNDTVLQARGEARQKPALPQVTGSRAEASAAKADTSVVCLV</sequence>
<dbReference type="SUPFAM" id="SSF48726">
    <property type="entry name" value="Immunoglobulin"/>
    <property type="match status" value="3"/>
</dbReference>
<feature type="region of interest" description="Disordered" evidence="1">
    <location>
        <begin position="76"/>
        <end position="106"/>
    </location>
</feature>
<reference evidence="3" key="1">
    <citation type="submission" date="2022-03" db="EMBL/GenBank/DDBJ databases">
        <title>Genomic analyses of argali, domestic sheep and their hybrids provide insights into chromosomal evolution, heterosis and genetic basis of agronomic traits.</title>
        <authorList>
            <person name="Li M."/>
        </authorList>
    </citation>
    <scope>NUCLEOTIDE SEQUENCE</scope>
    <source>
        <strain evidence="3">CAU-MHL-2022a</strain>
        <tissue evidence="3">Skin</tissue>
    </source>
</reference>
<keyword evidence="4" id="KW-1185">Reference proteome</keyword>
<accession>A0AAD4Y6Q4</accession>
<dbReference type="InterPro" id="IPR036179">
    <property type="entry name" value="Ig-like_dom_sf"/>
</dbReference>
<dbReference type="SMART" id="SM00406">
    <property type="entry name" value="IGv"/>
    <property type="match status" value="2"/>
</dbReference>
<dbReference type="InterPro" id="IPR007110">
    <property type="entry name" value="Ig-like_dom"/>
</dbReference>
<protein>
    <recommendedName>
        <fullName evidence="2">Ig-like domain-containing protein</fullName>
    </recommendedName>
</protein>
<dbReference type="InterPro" id="IPR050150">
    <property type="entry name" value="IgV_Light_Chain"/>
</dbReference>
<evidence type="ECO:0000313" key="4">
    <source>
        <dbReference type="Proteomes" id="UP001214576"/>
    </source>
</evidence>
<name>A0AAD4Y6Q4_OVIAM</name>
<evidence type="ECO:0000256" key="1">
    <source>
        <dbReference type="SAM" id="MobiDB-lite"/>
    </source>
</evidence>
<dbReference type="InterPro" id="IPR013783">
    <property type="entry name" value="Ig-like_fold"/>
</dbReference>
<comment type="caution">
    <text evidence="3">The sequence shown here is derived from an EMBL/GenBank/DDBJ whole genome shotgun (WGS) entry which is preliminary data.</text>
</comment>
<organism evidence="3 4">
    <name type="scientific">Ovis ammon polii</name>
    <dbReference type="NCBI Taxonomy" id="230172"/>
    <lineage>
        <taxon>Eukaryota</taxon>
        <taxon>Metazoa</taxon>
        <taxon>Chordata</taxon>
        <taxon>Craniata</taxon>
        <taxon>Vertebrata</taxon>
        <taxon>Euteleostomi</taxon>
        <taxon>Mammalia</taxon>
        <taxon>Eutheria</taxon>
        <taxon>Laurasiatheria</taxon>
        <taxon>Artiodactyla</taxon>
        <taxon>Ruminantia</taxon>
        <taxon>Pecora</taxon>
        <taxon>Bovidae</taxon>
        <taxon>Caprinae</taxon>
        <taxon>Ovis</taxon>
    </lineage>
</organism>